<comment type="similarity">
    <text evidence="2">Belongs to the bacterial flagellin family.</text>
</comment>
<evidence type="ECO:0000256" key="1">
    <source>
        <dbReference type="ARBA" id="ARBA00004365"/>
    </source>
</evidence>
<evidence type="ECO:0000256" key="3">
    <source>
        <dbReference type="ARBA" id="ARBA00023143"/>
    </source>
</evidence>
<dbReference type="OrthoDB" id="5464926at2"/>
<dbReference type="AlphaFoldDB" id="A0A4P6HN00"/>
<dbReference type="Gene3D" id="6.10.10.10">
    <property type="entry name" value="Flagellar export chaperone, C-terminal domain"/>
    <property type="match status" value="1"/>
</dbReference>
<dbReference type="InterPro" id="IPR046358">
    <property type="entry name" value="Flagellin_C"/>
</dbReference>
<organism evidence="5 6">
    <name type="scientific">Solidesulfovibrio carbinolicus</name>
    <dbReference type="NCBI Taxonomy" id="296842"/>
    <lineage>
        <taxon>Bacteria</taxon>
        <taxon>Pseudomonadati</taxon>
        <taxon>Thermodesulfobacteriota</taxon>
        <taxon>Desulfovibrionia</taxon>
        <taxon>Desulfovibrionales</taxon>
        <taxon>Desulfovibrionaceae</taxon>
        <taxon>Solidesulfovibrio</taxon>
    </lineage>
</organism>
<dbReference type="InterPro" id="IPR001492">
    <property type="entry name" value="Flagellin"/>
</dbReference>
<dbReference type="Proteomes" id="UP000293296">
    <property type="component" value="Chromosome"/>
</dbReference>
<evidence type="ECO:0000313" key="5">
    <source>
        <dbReference type="EMBL" id="QAZ68613.1"/>
    </source>
</evidence>
<dbReference type="GO" id="GO:0005198">
    <property type="term" value="F:structural molecule activity"/>
    <property type="evidence" value="ECO:0007669"/>
    <property type="project" value="InterPro"/>
</dbReference>
<protein>
    <recommendedName>
        <fullName evidence="4">Flagellin C-terminal domain-containing protein</fullName>
    </recommendedName>
</protein>
<dbReference type="Pfam" id="PF00700">
    <property type="entry name" value="Flagellin_C"/>
    <property type="match status" value="1"/>
</dbReference>
<keyword evidence="3" id="KW-0975">Bacterial flagellum</keyword>
<feature type="domain" description="Flagellin C-terminal" evidence="4">
    <location>
        <begin position="169"/>
        <end position="254"/>
    </location>
</feature>
<evidence type="ECO:0000256" key="2">
    <source>
        <dbReference type="ARBA" id="ARBA00005709"/>
    </source>
</evidence>
<accession>A0A4P6HN00</accession>
<dbReference type="Gene3D" id="2.60.120.200">
    <property type="match status" value="1"/>
</dbReference>
<sequence>MQDSLTPRDFKLGINGDNSIVFGLRDDSQIITTASNAIMPNGWHLITASVDGPGNSMKLYVDGNLKVQGGYVGDVMTPIENEGYTRIGESLDGYLSDFKVFGTALSQQEILDLMTTPQSSLGKNIGIQFGLNNNPNESSYNVFIQSSTLQGLGVLGQNITTQDNAQASLDILKSAMVRKDTIRASLGATQNRLENTISNLQIQAENLQAAESQISDVDVANEMTNFVKEQILSQAATAMLAQANSIPKMAIQLISGG</sequence>
<keyword evidence="6" id="KW-1185">Reference proteome</keyword>
<reference evidence="5 6" key="1">
    <citation type="submission" date="2018-02" db="EMBL/GenBank/DDBJ databases">
        <title>Genome sequence of Desulfovibrio carbinolicus DSM 3852.</title>
        <authorList>
            <person name="Wilbanks E."/>
            <person name="Skennerton C.T."/>
            <person name="Orphan V.J."/>
        </authorList>
    </citation>
    <scope>NUCLEOTIDE SEQUENCE [LARGE SCALE GENOMIC DNA]</scope>
    <source>
        <strain evidence="5 6">DSM 3852</strain>
    </source>
</reference>
<dbReference type="SUPFAM" id="SSF64518">
    <property type="entry name" value="Phase 1 flagellin"/>
    <property type="match status" value="1"/>
</dbReference>
<dbReference type="InterPro" id="IPR042187">
    <property type="entry name" value="Flagellin_C_sub2"/>
</dbReference>
<proteinExistence type="inferred from homology"/>
<gene>
    <name evidence="5" type="ORF">C3Y92_15790</name>
</gene>
<dbReference type="EMBL" id="CP026538">
    <property type="protein sequence ID" value="QAZ68613.1"/>
    <property type="molecule type" value="Genomic_DNA"/>
</dbReference>
<dbReference type="GO" id="GO:0009288">
    <property type="term" value="C:bacterial-type flagellum"/>
    <property type="evidence" value="ECO:0007669"/>
    <property type="project" value="UniProtKB-SubCell"/>
</dbReference>
<dbReference type="PANTHER" id="PTHR42792:SF2">
    <property type="entry name" value="FLAGELLIN"/>
    <property type="match status" value="1"/>
</dbReference>
<evidence type="ECO:0000259" key="4">
    <source>
        <dbReference type="Pfam" id="PF00700"/>
    </source>
</evidence>
<name>A0A4P6HN00_9BACT</name>
<comment type="subcellular location">
    <subcellularLocation>
        <location evidence="1">Bacterial flagellum</location>
    </subcellularLocation>
</comment>
<dbReference type="Pfam" id="PF13385">
    <property type="entry name" value="Laminin_G_3"/>
    <property type="match status" value="1"/>
</dbReference>
<dbReference type="KEGG" id="dcb:C3Y92_15790"/>
<evidence type="ECO:0000313" key="6">
    <source>
        <dbReference type="Proteomes" id="UP000293296"/>
    </source>
</evidence>
<dbReference type="PANTHER" id="PTHR42792">
    <property type="entry name" value="FLAGELLIN"/>
    <property type="match status" value="1"/>
</dbReference>